<reference evidence="3 4" key="1">
    <citation type="submission" date="2021-03" db="EMBL/GenBank/DDBJ databases">
        <title>Fibrella sp. HMF5036 genome sequencing and assembly.</title>
        <authorList>
            <person name="Kang H."/>
            <person name="Kim H."/>
            <person name="Bae S."/>
            <person name="Joh K."/>
        </authorList>
    </citation>
    <scope>NUCLEOTIDE SEQUENCE [LARGE SCALE GENOMIC DNA]</scope>
    <source>
        <strain evidence="3 4">HMF5036</strain>
    </source>
</reference>
<accession>A0A939G8Y3</accession>
<dbReference type="EMBL" id="JAFMYU010000017">
    <property type="protein sequence ID" value="MBO0933170.1"/>
    <property type="molecule type" value="Genomic_DNA"/>
</dbReference>
<evidence type="ECO:0000259" key="2">
    <source>
        <dbReference type="Pfam" id="PF03372"/>
    </source>
</evidence>
<evidence type="ECO:0000313" key="4">
    <source>
        <dbReference type="Proteomes" id="UP000664795"/>
    </source>
</evidence>
<keyword evidence="4" id="KW-1185">Reference proteome</keyword>
<sequence length="853" mass="88937">MTNAITITAPNSNIEISPDNTTFSSSFTLPQTTTSATIYARLTGATQGTFSGNIVNASTGATSVNVAASGTVNAAVGTFTRISTIQGSGNAVAVTGAQNIEGIVTRKFAGATGQNGFYVQEEDADQDGNPATSEGIFCYDPAGLFTGNVGDKVQVAGTPAEFASASGGVNSSLTQLANLTSVVNLGASTLPAATNVTLPFAASSGGVSALERYEGMLIQLSAATGNLTVTETFSLRQYGQITLSATDGTNQAGTDGRIDQYTQFNTPSVSGYAAYEAAVDRRQIILDDASSTSYPATIIHSRGGNPLTASNTVRGGDDVASITAVLDERFDGYRLQTNTGVNFNAANPRPATIPNVGGTLKVGFANVLNYFTTFGATNDRGADNATEFSRQRAKVIANLIGTGADVIGLSEIQNKTQNDNGVTALNDLVSGMNAVAGAGTYAFVTPNTLASTDFITVAILYKPAMVSLVGQAVPIPGSFGQGAFGVVGRSAIAQTFQQISGGGDGIFTLVANHWKSKGSSAGQAGDADAGDGQGFSSGTRTRQAQDLLQWINTKPTGTQDPDYLIVGDLNAYASETPLTTLENGGYTALIPKSSYSFAFKGEWGSLDHALANSALQGQVTGATKWYINSDEPTALDYNTENKTTAQQTSLYNADQYRSADHDPLVVGLNLTAALPVQLVNFRASVVGDQVVLNWETTMEKNAAHFVVERSTNLSEFGAIGQVASAGNSATRRAYNLIDPAPRPGTNYYRLRTIDRDGSSELSKVVAATFDDETPVMTLMGNPISDGKIRLAVRNMAGATYQLRTLTGQTIRTSIVSQNDRLVELQLSQAVGAGIYLLEGQVGITRQVVKILAD</sequence>
<dbReference type="Pfam" id="PF03372">
    <property type="entry name" value="Exo_endo_phos"/>
    <property type="match status" value="1"/>
</dbReference>
<gene>
    <name evidence="3" type="ORF">J2I48_19325</name>
</gene>
<dbReference type="Proteomes" id="UP000664795">
    <property type="component" value="Unassembled WGS sequence"/>
</dbReference>
<dbReference type="RefSeq" id="WP_207337131.1">
    <property type="nucleotide sequence ID" value="NZ_JAFMYU010000017.1"/>
</dbReference>
<dbReference type="InterPro" id="IPR036691">
    <property type="entry name" value="Endo/exonu/phosph_ase_sf"/>
</dbReference>
<dbReference type="Gene3D" id="3.60.10.10">
    <property type="entry name" value="Endonuclease/exonuclease/phosphatase"/>
    <property type="match status" value="1"/>
</dbReference>
<dbReference type="CDD" id="cd10283">
    <property type="entry name" value="MnuA_DNase1-like"/>
    <property type="match status" value="1"/>
</dbReference>
<protein>
    <submittedName>
        <fullName evidence="3">ExeM/NucH family extracellular endonuclease</fullName>
    </submittedName>
</protein>
<feature type="domain" description="Endonuclease/exonuclease/phosphatase" evidence="2">
    <location>
        <begin position="385"/>
        <end position="622"/>
    </location>
</feature>
<name>A0A939G8Y3_9BACT</name>
<proteinExistence type="predicted"/>
<evidence type="ECO:0000256" key="1">
    <source>
        <dbReference type="SAM" id="MobiDB-lite"/>
    </source>
</evidence>
<dbReference type="NCBIfam" id="NF033681">
    <property type="entry name" value="ExeM_NucH_DNase"/>
    <property type="match status" value="1"/>
</dbReference>
<evidence type="ECO:0000313" key="3">
    <source>
        <dbReference type="EMBL" id="MBO0933170.1"/>
    </source>
</evidence>
<organism evidence="3 4">
    <name type="scientific">Fibrella aquatilis</name>
    <dbReference type="NCBI Taxonomy" id="2817059"/>
    <lineage>
        <taxon>Bacteria</taxon>
        <taxon>Pseudomonadati</taxon>
        <taxon>Bacteroidota</taxon>
        <taxon>Cytophagia</taxon>
        <taxon>Cytophagales</taxon>
        <taxon>Spirosomataceae</taxon>
        <taxon>Fibrella</taxon>
    </lineage>
</organism>
<dbReference type="Gene3D" id="2.60.40.10">
    <property type="entry name" value="Immunoglobulins"/>
    <property type="match status" value="1"/>
</dbReference>
<dbReference type="InterPro" id="IPR047971">
    <property type="entry name" value="ExeM-like"/>
</dbReference>
<keyword evidence="3" id="KW-0255">Endonuclease</keyword>
<dbReference type="PANTHER" id="PTHR42834:SF1">
    <property type="entry name" value="ENDONUCLEASE_EXONUCLEASE_PHOSPHATASE FAMILY PROTEIN (AFU_ORTHOLOGUE AFUA_3G09210)"/>
    <property type="match status" value="1"/>
</dbReference>
<keyword evidence="3" id="KW-0540">Nuclease</keyword>
<keyword evidence="3" id="KW-0378">Hydrolase</keyword>
<dbReference type="SUPFAM" id="SSF56219">
    <property type="entry name" value="DNase I-like"/>
    <property type="match status" value="1"/>
</dbReference>
<dbReference type="AlphaFoldDB" id="A0A939G8Y3"/>
<comment type="caution">
    <text evidence="3">The sequence shown here is derived from an EMBL/GenBank/DDBJ whole genome shotgun (WGS) entry which is preliminary data.</text>
</comment>
<dbReference type="InterPro" id="IPR013783">
    <property type="entry name" value="Ig-like_fold"/>
</dbReference>
<dbReference type="GO" id="GO:0004519">
    <property type="term" value="F:endonuclease activity"/>
    <property type="evidence" value="ECO:0007669"/>
    <property type="project" value="UniProtKB-KW"/>
</dbReference>
<feature type="region of interest" description="Disordered" evidence="1">
    <location>
        <begin position="520"/>
        <end position="539"/>
    </location>
</feature>
<dbReference type="CDD" id="cd04486">
    <property type="entry name" value="YhcR_OBF_like"/>
    <property type="match status" value="1"/>
</dbReference>
<dbReference type="PANTHER" id="PTHR42834">
    <property type="entry name" value="ENDONUCLEASE/EXONUCLEASE/PHOSPHATASE FAMILY PROTEIN (AFU_ORTHOLOGUE AFUA_3G09210)"/>
    <property type="match status" value="1"/>
</dbReference>
<dbReference type="InterPro" id="IPR005135">
    <property type="entry name" value="Endo/exonuclease/phosphatase"/>
</dbReference>